<protein>
    <recommendedName>
        <fullName evidence="2">DUF4126 domain-containing protein</fullName>
    </recommendedName>
</protein>
<organism evidence="3 4">
    <name type="scientific">Desulfobacter postgatei 2ac9</name>
    <dbReference type="NCBI Taxonomy" id="879212"/>
    <lineage>
        <taxon>Bacteria</taxon>
        <taxon>Pseudomonadati</taxon>
        <taxon>Thermodesulfobacteriota</taxon>
        <taxon>Desulfobacteria</taxon>
        <taxon>Desulfobacterales</taxon>
        <taxon>Desulfobacteraceae</taxon>
        <taxon>Desulfobacter</taxon>
    </lineage>
</organism>
<dbReference type="EMBL" id="CM001488">
    <property type="protein sequence ID" value="EIM62869.1"/>
    <property type="molecule type" value="Genomic_DNA"/>
</dbReference>
<dbReference type="InterPro" id="IPR025196">
    <property type="entry name" value="DUF4126"/>
</dbReference>
<sequence>MESFDQIIKTISLSMGAAWASGINLYATVFVLGILDATGNLVLPQGLEILSDPVVLWASGFMYCVEFFADKTPGVDSGWDAIHTFIRIPAGVMIAAGAVGDVNPSLALAAGILGGGLATGSHLTKSGSRLLINTSPEPFSNWTASILEDVLVIGGILAALHYPILFLMLLIGFICLIVWLLPKIWRGVKMLFAKIKSVFNKDAPRQIP</sequence>
<gene>
    <name evidence="3" type="ORF">DespoDRAFT_00892</name>
</gene>
<keyword evidence="4" id="KW-1185">Reference proteome</keyword>
<dbReference type="OrthoDB" id="181455at2"/>
<dbReference type="HOGENOM" id="CLU_086377_0_0_7"/>
<evidence type="ECO:0000313" key="3">
    <source>
        <dbReference type="EMBL" id="EIM62869.1"/>
    </source>
</evidence>
<evidence type="ECO:0000313" key="4">
    <source>
        <dbReference type="Proteomes" id="UP000005778"/>
    </source>
</evidence>
<proteinExistence type="predicted"/>
<accession>I5B056</accession>
<dbReference type="Pfam" id="PF13548">
    <property type="entry name" value="DUF4126"/>
    <property type="match status" value="1"/>
</dbReference>
<feature type="domain" description="DUF4126" evidence="2">
    <location>
        <begin position="12"/>
        <end position="183"/>
    </location>
</feature>
<reference evidence="3 4" key="2">
    <citation type="submission" date="2012-02" db="EMBL/GenBank/DDBJ databases">
        <title>Improved High-Quality Draft sequence of Desulfobacter postgatei 2ac9.</title>
        <authorList>
            <consortium name="US DOE Joint Genome Institute"/>
            <person name="Lucas S."/>
            <person name="Han J."/>
            <person name="Lapidus A."/>
            <person name="Cheng J.-F."/>
            <person name="Goodwin L."/>
            <person name="Pitluck S."/>
            <person name="Peters L."/>
            <person name="Ovchinnikova G."/>
            <person name="Held B."/>
            <person name="Detter J.C."/>
            <person name="Han C."/>
            <person name="Tapia R."/>
            <person name="Land M."/>
            <person name="Hauser L."/>
            <person name="Kyrpides N."/>
            <person name="Ivanova N."/>
            <person name="Pagani I."/>
            <person name="Orellana R."/>
            <person name="Lovley D."/>
            <person name="Woyke T."/>
        </authorList>
    </citation>
    <scope>NUCLEOTIDE SEQUENCE [LARGE SCALE GENOMIC DNA]</scope>
    <source>
        <strain evidence="3 4">2ac9</strain>
    </source>
</reference>
<dbReference type="Proteomes" id="UP000005778">
    <property type="component" value="Chromosome"/>
</dbReference>
<keyword evidence="1" id="KW-0812">Transmembrane</keyword>
<dbReference type="STRING" id="879212.DespoDRAFT_00892"/>
<feature type="transmembrane region" description="Helical" evidence="1">
    <location>
        <begin position="12"/>
        <end position="35"/>
    </location>
</feature>
<reference evidence="3 4" key="1">
    <citation type="submission" date="2011-09" db="EMBL/GenBank/DDBJ databases">
        <authorList>
            <consortium name="US DOE Joint Genome Institute (JGI-PGF)"/>
            <person name="Lucas S."/>
            <person name="Han J."/>
            <person name="Lapidus A."/>
            <person name="Cheng J.-F."/>
            <person name="Goodwin L."/>
            <person name="Pitluck S."/>
            <person name="Peters L."/>
            <person name="Land M.L."/>
            <person name="Hauser L."/>
            <person name="Orellana R."/>
            <person name="Lovley D."/>
            <person name="Woyke T.J."/>
        </authorList>
    </citation>
    <scope>NUCLEOTIDE SEQUENCE [LARGE SCALE GENOMIC DNA]</scope>
    <source>
        <strain evidence="3 4">2ac9</strain>
    </source>
</reference>
<dbReference type="eggNOG" id="ENOG502Z9HI">
    <property type="taxonomic scope" value="Bacteria"/>
</dbReference>
<keyword evidence="1" id="KW-1133">Transmembrane helix</keyword>
<evidence type="ECO:0000259" key="2">
    <source>
        <dbReference type="Pfam" id="PF13548"/>
    </source>
</evidence>
<dbReference type="AlphaFoldDB" id="I5B056"/>
<keyword evidence="1" id="KW-0472">Membrane</keyword>
<evidence type="ECO:0000256" key="1">
    <source>
        <dbReference type="SAM" id="Phobius"/>
    </source>
</evidence>
<feature type="transmembrane region" description="Helical" evidence="1">
    <location>
        <begin position="150"/>
        <end position="181"/>
    </location>
</feature>
<name>I5B056_9BACT</name>
<dbReference type="RefSeq" id="WP_004071709.1">
    <property type="nucleotide sequence ID" value="NZ_CM001488.1"/>
</dbReference>